<feature type="transmembrane region" description="Helical" evidence="12">
    <location>
        <begin position="294"/>
        <end position="327"/>
    </location>
</feature>
<dbReference type="PANTHER" id="PTHR30175:SF1">
    <property type="entry name" value="PTS SYSTEM ARBUTIN-, CELLOBIOSE-, AND SALICIN-SPECIFIC EIIBC COMPONENT-RELATED"/>
    <property type="match status" value="1"/>
</dbReference>
<dbReference type="InterPro" id="IPR013013">
    <property type="entry name" value="PTS_EIIC_1"/>
</dbReference>
<dbReference type="InterPro" id="IPR003352">
    <property type="entry name" value="PTS_EIIC"/>
</dbReference>
<dbReference type="CDD" id="cd00212">
    <property type="entry name" value="PTS_IIB_glc"/>
    <property type="match status" value="1"/>
</dbReference>
<gene>
    <name evidence="15" type="ORF">EDD63_15313</name>
</gene>
<dbReference type="GO" id="GO:0090589">
    <property type="term" value="F:protein-phosphocysteine-trehalose phosphotransferase system transporter activity"/>
    <property type="evidence" value="ECO:0007669"/>
    <property type="project" value="TreeGrafter"/>
</dbReference>
<dbReference type="GO" id="GO:0005886">
    <property type="term" value="C:plasma membrane"/>
    <property type="evidence" value="ECO:0007669"/>
    <property type="project" value="UniProtKB-SubCell"/>
</dbReference>
<feature type="transmembrane region" description="Helical" evidence="12">
    <location>
        <begin position="394"/>
        <end position="418"/>
    </location>
</feature>
<dbReference type="PROSITE" id="PS51098">
    <property type="entry name" value="PTS_EIIB_TYPE_1"/>
    <property type="match status" value="1"/>
</dbReference>
<evidence type="ECO:0000259" key="13">
    <source>
        <dbReference type="PROSITE" id="PS51098"/>
    </source>
</evidence>
<evidence type="ECO:0000256" key="9">
    <source>
        <dbReference type="ARBA" id="ARBA00022989"/>
    </source>
</evidence>
<keyword evidence="3" id="KW-1003">Cell membrane</keyword>
<dbReference type="GO" id="GO:0008982">
    <property type="term" value="F:protein-N(PI)-phosphohistidine-sugar phosphotransferase activity"/>
    <property type="evidence" value="ECO:0007669"/>
    <property type="project" value="InterPro"/>
</dbReference>
<evidence type="ECO:0000256" key="8">
    <source>
        <dbReference type="ARBA" id="ARBA00022777"/>
    </source>
</evidence>
<dbReference type="RefSeq" id="WP_134171193.1">
    <property type="nucleotide sequence ID" value="NZ_SODD01000053.1"/>
</dbReference>
<evidence type="ECO:0000256" key="3">
    <source>
        <dbReference type="ARBA" id="ARBA00022475"/>
    </source>
</evidence>
<feature type="transmembrane region" description="Helical" evidence="12">
    <location>
        <begin position="221"/>
        <end position="239"/>
    </location>
</feature>
<feature type="transmembrane region" description="Helical" evidence="12">
    <location>
        <begin position="367"/>
        <end position="387"/>
    </location>
</feature>
<dbReference type="Proteomes" id="UP000294743">
    <property type="component" value="Unassembled WGS sequence"/>
</dbReference>
<feature type="transmembrane region" description="Helical" evidence="12">
    <location>
        <begin position="182"/>
        <end position="201"/>
    </location>
</feature>
<keyword evidence="4" id="KW-0762">Sugar transport</keyword>
<comment type="subcellular location">
    <subcellularLocation>
        <location evidence="1">Cell membrane</location>
        <topology evidence="1">Multi-pass membrane protein</topology>
    </subcellularLocation>
</comment>
<dbReference type="Gene3D" id="3.30.1360.60">
    <property type="entry name" value="Glucose permease domain IIB"/>
    <property type="match status" value="1"/>
</dbReference>
<dbReference type="GO" id="GO:0015771">
    <property type="term" value="P:trehalose transport"/>
    <property type="evidence" value="ECO:0007669"/>
    <property type="project" value="TreeGrafter"/>
</dbReference>
<feature type="domain" description="PTS EIIB type-1" evidence="13">
    <location>
        <begin position="8"/>
        <end position="90"/>
    </location>
</feature>
<dbReference type="InterPro" id="IPR001996">
    <property type="entry name" value="PTS_IIB_1"/>
</dbReference>
<reference evidence="15 16" key="1">
    <citation type="submission" date="2019-03" db="EMBL/GenBank/DDBJ databases">
        <title>Genomic Encyclopedia of Type Strains, Phase IV (KMG-IV): sequencing the most valuable type-strain genomes for metagenomic binning, comparative biology and taxonomic classification.</title>
        <authorList>
            <person name="Goeker M."/>
        </authorList>
    </citation>
    <scope>NUCLEOTIDE SEQUENCE [LARGE SCALE GENOMIC DNA]</scope>
    <source>
        <strain evidence="15 16">DSM 28867</strain>
    </source>
</reference>
<evidence type="ECO:0000256" key="11">
    <source>
        <dbReference type="PROSITE-ProRule" id="PRU00421"/>
    </source>
</evidence>
<keyword evidence="2" id="KW-0813">Transport</keyword>
<evidence type="ECO:0000256" key="4">
    <source>
        <dbReference type="ARBA" id="ARBA00022597"/>
    </source>
</evidence>
<evidence type="ECO:0000256" key="7">
    <source>
        <dbReference type="ARBA" id="ARBA00022692"/>
    </source>
</evidence>
<dbReference type="InterPro" id="IPR036878">
    <property type="entry name" value="Glu_permease_IIB"/>
</dbReference>
<evidence type="ECO:0000259" key="14">
    <source>
        <dbReference type="PROSITE" id="PS51103"/>
    </source>
</evidence>
<dbReference type="Pfam" id="PF02378">
    <property type="entry name" value="PTS_EIIC"/>
    <property type="match status" value="1"/>
</dbReference>
<keyword evidence="10 12" id="KW-0472">Membrane</keyword>
<feature type="transmembrane region" description="Helical" evidence="12">
    <location>
        <begin position="334"/>
        <end position="355"/>
    </location>
</feature>
<keyword evidence="9 12" id="KW-1133">Transmembrane helix</keyword>
<evidence type="ECO:0000256" key="2">
    <source>
        <dbReference type="ARBA" id="ARBA00022448"/>
    </source>
</evidence>
<dbReference type="AlphaFoldDB" id="A0A4R7ZFN9"/>
<dbReference type="FunFam" id="3.30.1360.60:FF:000001">
    <property type="entry name" value="PTS system glucose-specific IIBC component PtsG"/>
    <property type="match status" value="1"/>
</dbReference>
<dbReference type="PANTHER" id="PTHR30175">
    <property type="entry name" value="PHOSPHOTRANSFERASE SYSTEM TRANSPORT PROTEIN"/>
    <property type="match status" value="1"/>
</dbReference>
<accession>A0A4R7ZFN9</accession>
<feature type="transmembrane region" description="Helical" evidence="12">
    <location>
        <begin position="438"/>
        <end position="462"/>
    </location>
</feature>
<keyword evidence="8" id="KW-0418">Kinase</keyword>
<dbReference type="PROSITE" id="PS51103">
    <property type="entry name" value="PTS_EIIC_TYPE_1"/>
    <property type="match status" value="1"/>
</dbReference>
<evidence type="ECO:0000313" key="16">
    <source>
        <dbReference type="Proteomes" id="UP000294743"/>
    </source>
</evidence>
<dbReference type="PROSITE" id="PS01035">
    <property type="entry name" value="PTS_EIIB_TYPE_1_CYS"/>
    <property type="match status" value="1"/>
</dbReference>
<feature type="active site" description="Phosphocysteine intermediate; for EIIB activity" evidence="11">
    <location>
        <position position="30"/>
    </location>
</feature>
<feature type="transmembrane region" description="Helical" evidence="12">
    <location>
        <begin position="154"/>
        <end position="175"/>
    </location>
</feature>
<proteinExistence type="predicted"/>
<keyword evidence="5" id="KW-0808">Transferase</keyword>
<evidence type="ECO:0000313" key="15">
    <source>
        <dbReference type="EMBL" id="TDW11412.1"/>
    </source>
</evidence>
<dbReference type="GO" id="GO:0009401">
    <property type="term" value="P:phosphoenolpyruvate-dependent sugar phosphotransferase system"/>
    <property type="evidence" value="ECO:0007669"/>
    <property type="project" value="UniProtKB-KW"/>
</dbReference>
<organism evidence="15 16">
    <name type="scientific">Breznakia blatticola</name>
    <dbReference type="NCBI Taxonomy" id="1754012"/>
    <lineage>
        <taxon>Bacteria</taxon>
        <taxon>Bacillati</taxon>
        <taxon>Bacillota</taxon>
        <taxon>Erysipelotrichia</taxon>
        <taxon>Erysipelotrichales</taxon>
        <taxon>Erysipelotrichaceae</taxon>
        <taxon>Breznakia</taxon>
    </lineage>
</organism>
<dbReference type="Pfam" id="PF00367">
    <property type="entry name" value="PTS_EIIB"/>
    <property type="match status" value="1"/>
</dbReference>
<evidence type="ECO:0000256" key="10">
    <source>
        <dbReference type="ARBA" id="ARBA00023136"/>
    </source>
</evidence>
<dbReference type="InterPro" id="IPR050558">
    <property type="entry name" value="PTS_Sugar-Specific_Components"/>
</dbReference>
<feature type="transmembrane region" description="Helical" evidence="12">
    <location>
        <begin position="111"/>
        <end position="134"/>
    </location>
</feature>
<dbReference type="SUPFAM" id="SSF55604">
    <property type="entry name" value="Glucose permease domain IIB"/>
    <property type="match status" value="1"/>
</dbReference>
<keyword evidence="6" id="KW-0598">Phosphotransferase system</keyword>
<comment type="caution">
    <text evidence="15">The sequence shown here is derived from an EMBL/GenBank/DDBJ whole genome shotgun (WGS) entry which is preliminary data.</text>
</comment>
<evidence type="ECO:0000256" key="1">
    <source>
        <dbReference type="ARBA" id="ARBA00004651"/>
    </source>
</evidence>
<evidence type="ECO:0000256" key="6">
    <source>
        <dbReference type="ARBA" id="ARBA00022683"/>
    </source>
</evidence>
<dbReference type="GO" id="GO:0016301">
    <property type="term" value="F:kinase activity"/>
    <property type="evidence" value="ECO:0007669"/>
    <property type="project" value="UniProtKB-KW"/>
</dbReference>
<name>A0A4R7ZFN9_9FIRM</name>
<evidence type="ECO:0000256" key="5">
    <source>
        <dbReference type="ARBA" id="ARBA00022679"/>
    </source>
</evidence>
<evidence type="ECO:0000256" key="12">
    <source>
        <dbReference type="SAM" id="Phobius"/>
    </source>
</evidence>
<sequence length="471" mass="49813">MSKNEKNERIASEVLAAVGGEQNITQVTHCMTRLRFNLKDASIPQDDTVKAIDGVIGLTKSGGQYQVIIGQNVDKVYQALIENTNLKGESMVSDEVDKPKEKRTWKTIGSAILDGLAGSITPAIPVMMAASIFKMLTAVLGPDMLNILSPTSDLYVLFTFVGDAGFYFFPVILGYTAAKKFGVTPVLGMLLGAIMIHPTLVGMAAEGNAFTVYGIPCNVQNYASTVFPIIMSVWVMSYVEKFFKRILPDALKVVFSPTLTIAVMLPIALCALGPLGSFLGTWVGEALLGLDSVAGFLAIAIIAALWQFLVMSGMHTIMITSMILIFAQSGKEGLVSVAAVVSSIAVSGMCLGAFLRIRNKEDKSLSFGYLVAAFIGGVSEPALYGLGMKFKRPFIGLLAGGLAGGLYAGLTGVISYTLVPVASFLCMTGFAGGSTTNLVNGLVACGIGFIVAAVVTYFFGFAKDEPAIEKK</sequence>
<dbReference type="OrthoDB" id="92465at2"/>
<feature type="domain" description="PTS EIIC type-1" evidence="14">
    <location>
        <begin position="107"/>
        <end position="471"/>
    </location>
</feature>
<dbReference type="EMBL" id="SODD01000053">
    <property type="protein sequence ID" value="TDW11412.1"/>
    <property type="molecule type" value="Genomic_DNA"/>
</dbReference>
<keyword evidence="7 12" id="KW-0812">Transmembrane</keyword>
<feature type="transmembrane region" description="Helical" evidence="12">
    <location>
        <begin position="251"/>
        <end position="274"/>
    </location>
</feature>
<dbReference type="InterPro" id="IPR018113">
    <property type="entry name" value="PTrfase_EIIB_Cys"/>
</dbReference>
<protein>
    <submittedName>
        <fullName evidence="15">PTS system IIB component (Glc family) /PTS system IIC component (Glc family)</fullName>
    </submittedName>
</protein>
<keyword evidence="16" id="KW-1185">Reference proteome</keyword>